<reference evidence="2 3" key="1">
    <citation type="journal article" date="2014" name="BMC Genomics">
        <title>Comparison of environmental and isolate Sulfobacillus genomes reveals diverse carbon, sulfur, nitrogen, and hydrogen metabolisms.</title>
        <authorList>
            <person name="Justice N.B."/>
            <person name="Norman A."/>
            <person name="Brown C.T."/>
            <person name="Singh A."/>
            <person name="Thomas B.C."/>
            <person name="Banfield J.F."/>
        </authorList>
    </citation>
    <scope>NUCLEOTIDE SEQUENCE [LARGE SCALE GENOMIC DNA]</scope>
    <source>
        <strain evidence="2">AMDSBA4</strain>
    </source>
</reference>
<proteinExistence type="predicted"/>
<dbReference type="PROSITE" id="PS51257">
    <property type="entry name" value="PROKAR_LIPOPROTEIN"/>
    <property type="match status" value="1"/>
</dbReference>
<dbReference type="InterPro" id="IPR032322">
    <property type="entry name" value="DUF4850"/>
</dbReference>
<dbReference type="AlphaFoldDB" id="A0A2T2XEW8"/>
<protein>
    <submittedName>
        <fullName evidence="2">Uncharacterized protein</fullName>
    </submittedName>
</protein>
<name>A0A2T2XEW8_9FIRM</name>
<gene>
    <name evidence="2" type="ORF">C7B46_11600</name>
</gene>
<dbReference type="EMBL" id="PXYW01000028">
    <property type="protein sequence ID" value="PSR33040.1"/>
    <property type="molecule type" value="Genomic_DNA"/>
</dbReference>
<sequence length="283" mass="29767">MVKHGVLVTGLALVLVVVGGCGVGATATSQGQSTERSANRHHISVQNPSKAPAVSAAELRNIFGNNIPVAPAPLPRVTASTLQESLTVVPIKAEYGVQEVLQPLPQTVVLPVASSQFHWAAYALNIGHNSSIYIPGLVGMQSPKTIVGADGSWDVNLSADQVSIMVSDTPGCVGCAIWATASIFPSSQKSSASYGAAYTGPMVSSLKNLLNVEYVNPHRVLEGFRLSDALEEWRLVDLNNMDRNRLGGLMFMISVVAPAGDSQIATTVLSDVYAQLDGRAKGY</sequence>
<dbReference type="Pfam" id="PF16142">
    <property type="entry name" value="DUF4850"/>
    <property type="match status" value="1"/>
</dbReference>
<evidence type="ECO:0000256" key="1">
    <source>
        <dbReference type="SAM" id="MobiDB-lite"/>
    </source>
</evidence>
<accession>A0A2T2XEW8</accession>
<evidence type="ECO:0000313" key="3">
    <source>
        <dbReference type="Proteomes" id="UP000242972"/>
    </source>
</evidence>
<feature type="region of interest" description="Disordered" evidence="1">
    <location>
        <begin position="28"/>
        <end position="47"/>
    </location>
</feature>
<comment type="caution">
    <text evidence="2">The sequence shown here is derived from an EMBL/GenBank/DDBJ whole genome shotgun (WGS) entry which is preliminary data.</text>
</comment>
<dbReference type="Proteomes" id="UP000242972">
    <property type="component" value="Unassembled WGS sequence"/>
</dbReference>
<evidence type="ECO:0000313" key="2">
    <source>
        <dbReference type="EMBL" id="PSR33040.1"/>
    </source>
</evidence>
<organism evidence="2 3">
    <name type="scientific">Sulfobacillus benefaciens</name>
    <dbReference type="NCBI Taxonomy" id="453960"/>
    <lineage>
        <taxon>Bacteria</taxon>
        <taxon>Bacillati</taxon>
        <taxon>Bacillota</taxon>
        <taxon>Clostridia</taxon>
        <taxon>Eubacteriales</taxon>
        <taxon>Clostridiales Family XVII. Incertae Sedis</taxon>
        <taxon>Sulfobacillus</taxon>
    </lineage>
</organism>